<gene>
    <name evidence="1" type="ORF">FC43_GL000573</name>
</gene>
<evidence type="ECO:0000313" key="1">
    <source>
        <dbReference type="EMBL" id="KRL88017.1"/>
    </source>
</evidence>
<name>A0A0R1U422_9LACO</name>
<dbReference type="Proteomes" id="UP000050816">
    <property type="component" value="Unassembled WGS sequence"/>
</dbReference>
<dbReference type="Gene3D" id="2.70.98.10">
    <property type="match status" value="1"/>
</dbReference>
<organism evidence="1 2">
    <name type="scientific">Limosilactobacillus ingluviei DSM 15946</name>
    <dbReference type="NCBI Taxonomy" id="1423760"/>
    <lineage>
        <taxon>Bacteria</taxon>
        <taxon>Bacillati</taxon>
        <taxon>Bacillota</taxon>
        <taxon>Bacilli</taxon>
        <taxon>Lactobacillales</taxon>
        <taxon>Lactobacillaceae</taxon>
        <taxon>Limosilactobacillus</taxon>
    </lineage>
</organism>
<dbReference type="InterPro" id="IPR011013">
    <property type="entry name" value="Gal_mutarotase_sf_dom"/>
</dbReference>
<proteinExistence type="predicted"/>
<accession>A0A0R1U422</accession>
<dbReference type="EMBL" id="AZFK01000083">
    <property type="protein sequence ID" value="KRL88017.1"/>
    <property type="molecule type" value="Genomic_DNA"/>
</dbReference>
<dbReference type="GO" id="GO:0016853">
    <property type="term" value="F:isomerase activity"/>
    <property type="evidence" value="ECO:0007669"/>
    <property type="project" value="InterPro"/>
</dbReference>
<evidence type="ECO:0000313" key="2">
    <source>
        <dbReference type="Proteomes" id="UP000050816"/>
    </source>
</evidence>
<dbReference type="CDD" id="cd09024">
    <property type="entry name" value="Aldose_epim_lacX"/>
    <property type="match status" value="1"/>
</dbReference>
<comment type="caution">
    <text evidence="1">The sequence shown here is derived from an EMBL/GenBank/DDBJ whole genome shotgun (WGS) entry which is preliminary data.</text>
</comment>
<dbReference type="InterPro" id="IPR037481">
    <property type="entry name" value="LacX"/>
</dbReference>
<protein>
    <recommendedName>
        <fullName evidence="3">Aldose 1-epimerase</fullName>
    </recommendedName>
</protein>
<dbReference type="GO" id="GO:0005975">
    <property type="term" value="P:carbohydrate metabolic process"/>
    <property type="evidence" value="ECO:0007669"/>
    <property type="project" value="InterPro"/>
</dbReference>
<dbReference type="Pfam" id="PF01263">
    <property type="entry name" value="Aldose_epim"/>
    <property type="match status" value="1"/>
</dbReference>
<dbReference type="InterPro" id="IPR014718">
    <property type="entry name" value="GH-type_carb-bd"/>
</dbReference>
<sequence length="294" mass="33302">MQVLENDKFKVEIDELGAQLTHLYNKKENFDYIWNGKLWPKHAPVLFPAIGRSVNDEYLIDGTKYDMPQHGFAGEQIFTVKKNTGKVLVLDLIANEETKKMFPFDFKLTITFELGEQGLSYHFSVLNQESDREFSFSLGSHPAFNVPINGEGKFTDYTLKFEPSDLELKQFEIVKTPNPYRTGKVVTLSAADAGLINLNYDMFEDGLVIIENDGLKGVTLSSQNTDHQVHLSLADFRYVCLWTKEGAQAPFLCIEPFAGLPDVVDQPSELMEKEANTRLAPGQIKNFEYAITLQ</sequence>
<dbReference type="GO" id="GO:0030246">
    <property type="term" value="F:carbohydrate binding"/>
    <property type="evidence" value="ECO:0007669"/>
    <property type="project" value="InterPro"/>
</dbReference>
<dbReference type="InterPro" id="IPR008183">
    <property type="entry name" value="Aldose_1/G6P_1-epimerase"/>
</dbReference>
<evidence type="ECO:0008006" key="3">
    <source>
        <dbReference type="Google" id="ProtNLM"/>
    </source>
</evidence>
<dbReference type="RefSeq" id="WP_056955452.1">
    <property type="nucleotide sequence ID" value="NZ_AZFK01000083.1"/>
</dbReference>
<dbReference type="PATRIC" id="fig|1423760.3.peg.595"/>
<dbReference type="AlphaFoldDB" id="A0A0R1U422"/>
<reference evidence="1 2" key="1">
    <citation type="journal article" date="2015" name="Genome Announc.">
        <title>Expanding the biotechnology potential of lactobacilli through comparative genomics of 213 strains and associated genera.</title>
        <authorList>
            <person name="Sun Z."/>
            <person name="Harris H.M."/>
            <person name="McCann A."/>
            <person name="Guo C."/>
            <person name="Argimon S."/>
            <person name="Zhang W."/>
            <person name="Yang X."/>
            <person name="Jeffery I.B."/>
            <person name="Cooney J.C."/>
            <person name="Kagawa T.F."/>
            <person name="Liu W."/>
            <person name="Song Y."/>
            <person name="Salvetti E."/>
            <person name="Wrobel A."/>
            <person name="Rasinkangas P."/>
            <person name="Parkhill J."/>
            <person name="Rea M.C."/>
            <person name="O'Sullivan O."/>
            <person name="Ritari J."/>
            <person name="Douillard F.P."/>
            <person name="Paul Ross R."/>
            <person name="Yang R."/>
            <person name="Briner A.E."/>
            <person name="Felis G.E."/>
            <person name="de Vos W.M."/>
            <person name="Barrangou R."/>
            <person name="Klaenhammer T.R."/>
            <person name="Caufield P.W."/>
            <person name="Cui Y."/>
            <person name="Zhang H."/>
            <person name="O'Toole P.W."/>
        </authorList>
    </citation>
    <scope>NUCLEOTIDE SEQUENCE [LARGE SCALE GENOMIC DNA]</scope>
    <source>
        <strain evidence="1 2">DSM 15946</strain>
    </source>
</reference>
<dbReference type="SUPFAM" id="SSF74650">
    <property type="entry name" value="Galactose mutarotase-like"/>
    <property type="match status" value="1"/>
</dbReference>